<evidence type="ECO:0000256" key="1">
    <source>
        <dbReference type="ARBA" id="ARBA00023277"/>
    </source>
</evidence>
<sequence>MRFTHRDGTTVHLAHCSNVHPAEDLDEVLAQVDAVGHGLRRRLDVPTVGIGLWLPAALAARLVAEPASLERLRRGLQRAGVEVVTVNAFPWGGFHAPVVKKAVYRPDWTTRDRLDYTLDCATVLARLMPDDAVRGSISTLPLGWRTPWLSDRQATAETLLARLEDGLAKVSADAGRAVRVGFEPEPGCIVETTEDAAERVAPAAGEHVGVCLDTCHLAVAFEDPHEALARLGAADLPVVKAQLAAALHAEDPADPATRAALEPFVEQRFLHQVRSHVGGRLVGKDDLDEALAGARPLSTDEAWRVHVHVPLHADPAPPLRSTRAELRGTVDALLGGDRALTDHLEVETYTWSVLPDGIRPDGPEGVLDGIAAELAWARAELLDAGLVAA</sequence>
<dbReference type="SUPFAM" id="SSF51658">
    <property type="entry name" value="Xylose isomerase-like"/>
    <property type="match status" value="1"/>
</dbReference>
<dbReference type="InterPro" id="IPR036237">
    <property type="entry name" value="Xyl_isomerase-like_sf"/>
</dbReference>
<name>A0ABV7WC06_9MICO</name>
<dbReference type="NCBIfam" id="NF035939">
    <property type="entry name" value="TIM_EboE"/>
    <property type="match status" value="1"/>
</dbReference>
<evidence type="ECO:0000313" key="4">
    <source>
        <dbReference type="Proteomes" id="UP001595685"/>
    </source>
</evidence>
<keyword evidence="1" id="KW-0119">Carbohydrate metabolism</keyword>
<dbReference type="InterPro" id="IPR013022">
    <property type="entry name" value="Xyl_isomerase-like_TIM-brl"/>
</dbReference>
<dbReference type="RefSeq" id="WP_340295392.1">
    <property type="nucleotide sequence ID" value="NZ_JBBEOI010000236.1"/>
</dbReference>
<keyword evidence="4" id="KW-1185">Reference proteome</keyword>
<evidence type="ECO:0000259" key="2">
    <source>
        <dbReference type="Pfam" id="PF01261"/>
    </source>
</evidence>
<dbReference type="EMBL" id="JBHRWW010000001">
    <property type="protein sequence ID" value="MFC3686987.1"/>
    <property type="molecule type" value="Genomic_DNA"/>
</dbReference>
<evidence type="ECO:0000313" key="3">
    <source>
        <dbReference type="EMBL" id="MFC3686987.1"/>
    </source>
</evidence>
<dbReference type="Gene3D" id="3.20.20.150">
    <property type="entry name" value="Divalent-metal-dependent TIM barrel enzymes"/>
    <property type="match status" value="1"/>
</dbReference>
<reference evidence="4" key="1">
    <citation type="journal article" date="2019" name="Int. J. Syst. Evol. Microbiol.">
        <title>The Global Catalogue of Microorganisms (GCM) 10K type strain sequencing project: providing services to taxonomists for standard genome sequencing and annotation.</title>
        <authorList>
            <consortium name="The Broad Institute Genomics Platform"/>
            <consortium name="The Broad Institute Genome Sequencing Center for Infectious Disease"/>
            <person name="Wu L."/>
            <person name="Ma J."/>
        </authorList>
    </citation>
    <scope>NUCLEOTIDE SEQUENCE [LARGE SCALE GENOMIC DNA]</scope>
    <source>
        <strain evidence="4">NCAIM B.02333</strain>
    </source>
</reference>
<protein>
    <submittedName>
        <fullName evidence="3">Metabolite traffic protein EboE</fullName>
    </submittedName>
</protein>
<comment type="caution">
    <text evidence="3">The sequence shown here is derived from an EMBL/GenBank/DDBJ whole genome shotgun (WGS) entry which is preliminary data.</text>
</comment>
<dbReference type="Pfam" id="PF01261">
    <property type="entry name" value="AP_endonuc_2"/>
    <property type="match status" value="1"/>
</dbReference>
<accession>A0ABV7WC06</accession>
<dbReference type="PROSITE" id="PS00730">
    <property type="entry name" value="AP_NUCLEASE_F2_2"/>
    <property type="match status" value="1"/>
</dbReference>
<dbReference type="Proteomes" id="UP001595685">
    <property type="component" value="Unassembled WGS sequence"/>
</dbReference>
<feature type="domain" description="Xylose isomerase-like TIM barrel" evidence="2">
    <location>
        <begin position="60"/>
        <end position="238"/>
    </location>
</feature>
<proteinExistence type="predicted"/>
<dbReference type="InterPro" id="IPR018246">
    <property type="entry name" value="AP_endonuc_F2_Zn_BS"/>
</dbReference>
<gene>
    <name evidence="3" type="primary">eboE</name>
    <name evidence="3" type="ORF">ACFOLH_01380</name>
</gene>
<organism evidence="3 4">
    <name type="scientific">Aquipuribacter hungaricus</name>
    <dbReference type="NCBI Taxonomy" id="545624"/>
    <lineage>
        <taxon>Bacteria</taxon>
        <taxon>Bacillati</taxon>
        <taxon>Actinomycetota</taxon>
        <taxon>Actinomycetes</taxon>
        <taxon>Micrococcales</taxon>
        <taxon>Intrasporangiaceae</taxon>
        <taxon>Aquipuribacter</taxon>
    </lineage>
</organism>